<evidence type="ECO:0000256" key="1">
    <source>
        <dbReference type="ARBA" id="ARBA00003125"/>
    </source>
</evidence>
<feature type="binding site" evidence="11">
    <location>
        <position position="258"/>
    </location>
    <ligand>
        <name>FMN</name>
        <dbReference type="ChEBI" id="CHEBI:58210"/>
    </ligand>
</feature>
<name>A0A6N6VL23_9HYPH</name>
<keyword evidence="11" id="KW-1003">Cell membrane</keyword>
<comment type="subcellular location">
    <subcellularLocation>
        <location evidence="11">Cell membrane</location>
        <topology evidence="11">Peripheral membrane protein</topology>
    </subcellularLocation>
    <subcellularLocation>
        <location evidence="2">Membrane</location>
    </subcellularLocation>
</comment>
<dbReference type="NCBIfam" id="TIGR01036">
    <property type="entry name" value="pyrD_sub2"/>
    <property type="match status" value="1"/>
</dbReference>
<dbReference type="GO" id="GO:0005737">
    <property type="term" value="C:cytoplasm"/>
    <property type="evidence" value="ECO:0007669"/>
    <property type="project" value="InterPro"/>
</dbReference>
<feature type="binding site" evidence="11">
    <location>
        <position position="174"/>
    </location>
    <ligand>
        <name>substrate</name>
    </ligand>
</feature>
<comment type="subunit">
    <text evidence="11">Monomer.</text>
</comment>
<comment type="function">
    <text evidence="1 11">Catalyzes the conversion of dihydroorotate to orotate with quinone as electron acceptor.</text>
</comment>
<dbReference type="Pfam" id="PF01180">
    <property type="entry name" value="DHO_dh"/>
    <property type="match status" value="1"/>
</dbReference>
<evidence type="ECO:0000256" key="2">
    <source>
        <dbReference type="ARBA" id="ARBA00004370"/>
    </source>
</evidence>
<dbReference type="SUPFAM" id="SSF51395">
    <property type="entry name" value="FMN-linked oxidoreductases"/>
    <property type="match status" value="1"/>
</dbReference>
<dbReference type="PANTHER" id="PTHR48109">
    <property type="entry name" value="DIHYDROOROTATE DEHYDROGENASE (QUINONE), MITOCHONDRIAL-RELATED"/>
    <property type="match status" value="1"/>
</dbReference>
<evidence type="ECO:0000256" key="3">
    <source>
        <dbReference type="ARBA" id="ARBA00005161"/>
    </source>
</evidence>
<feature type="binding site" evidence="11">
    <location>
        <begin position="60"/>
        <end position="64"/>
    </location>
    <ligand>
        <name>FMN</name>
        <dbReference type="ChEBI" id="CHEBI:58210"/>
    </ligand>
</feature>
<gene>
    <name evidence="11" type="primary">pyrD</name>
    <name evidence="13" type="ORF">F2P47_05800</name>
</gene>
<dbReference type="AlphaFoldDB" id="A0A6N6VL23"/>
<dbReference type="PROSITE" id="PS00912">
    <property type="entry name" value="DHODEHASE_2"/>
    <property type="match status" value="1"/>
</dbReference>
<feature type="binding site" evidence="11">
    <location>
        <position position="169"/>
    </location>
    <ligand>
        <name>FMN</name>
        <dbReference type="ChEBI" id="CHEBI:58210"/>
    </ligand>
</feature>
<sequence>MDLFPLVRPALRFIEPERAHRLTILGLKLGLAPRDVAPNPSSLGIDLWGLHFPNPLGIAAGFDKNGEVPDAMLKLGLGFAEVGTVTPRPQPGNPRPRIFRLTEERAVINRLGFNNEGHAALKRRLIARRARSGIVGVNIGANKDAADRIADYEAGIAAFEGLASYFTVNISSPNTPGLRALQNKAELETLVARVMKARQGRTPILLKIAPDLTDEELADIAEVARDQSLDGLIVSNTTIRREGLVSGPLANETGGLSGQPLFALSTEVLRTMYRLTGGKIPIVGVGGVASGADAYAKIRAGASLVQLYTALTFDGPTLVSRIKRELALLLAADGIEHLRDAVGLDAQ</sequence>
<evidence type="ECO:0000256" key="11">
    <source>
        <dbReference type="HAMAP-Rule" id="MF_00225"/>
    </source>
</evidence>
<comment type="similarity">
    <text evidence="4 11">Belongs to the dihydroorotate dehydrogenase family. Type 2 subfamily.</text>
</comment>
<dbReference type="CDD" id="cd04738">
    <property type="entry name" value="DHOD_2_like"/>
    <property type="match status" value="1"/>
</dbReference>
<accession>A0A6N6VL23</accession>
<feature type="binding site" evidence="11">
    <location>
        <position position="138"/>
    </location>
    <ligand>
        <name>FMN</name>
        <dbReference type="ChEBI" id="CHEBI:58210"/>
    </ligand>
</feature>
<dbReference type="NCBIfam" id="NF003645">
    <property type="entry name" value="PRK05286.1-2"/>
    <property type="match status" value="1"/>
</dbReference>
<reference evidence="13 14" key="1">
    <citation type="submission" date="2019-09" db="EMBL/GenBank/DDBJ databases">
        <title>Parvibaculum sedimenti sp. nov., isolated from sediment.</title>
        <authorList>
            <person name="Wang Y."/>
        </authorList>
    </citation>
    <scope>NUCLEOTIDE SEQUENCE [LARGE SCALE GENOMIC DNA]</scope>
    <source>
        <strain evidence="13 14">HXT-9</strain>
    </source>
</reference>
<dbReference type="GO" id="GO:0106430">
    <property type="term" value="F:dihydroorotate dehydrogenase (quinone) activity"/>
    <property type="evidence" value="ECO:0007669"/>
    <property type="project" value="UniProtKB-EC"/>
</dbReference>
<evidence type="ECO:0000256" key="7">
    <source>
        <dbReference type="ARBA" id="ARBA00022975"/>
    </source>
</evidence>
<feature type="binding site" evidence="11">
    <location>
        <position position="84"/>
    </location>
    <ligand>
        <name>FMN</name>
        <dbReference type="ChEBI" id="CHEBI:58210"/>
    </ligand>
</feature>
<keyword evidence="8 11" id="KW-0560">Oxidoreductase</keyword>
<dbReference type="UniPathway" id="UPA00070">
    <property type="reaction ID" value="UER00946"/>
</dbReference>
<feature type="binding site" evidence="11">
    <location>
        <position position="235"/>
    </location>
    <ligand>
        <name>FMN</name>
        <dbReference type="ChEBI" id="CHEBI:58210"/>
    </ligand>
</feature>
<proteinExistence type="inferred from homology"/>
<feature type="binding site" evidence="11">
    <location>
        <begin position="109"/>
        <end position="113"/>
    </location>
    <ligand>
        <name>substrate</name>
    </ligand>
</feature>
<keyword evidence="5 11" id="KW-0285">Flavoprotein</keyword>
<evidence type="ECO:0000259" key="12">
    <source>
        <dbReference type="Pfam" id="PF01180"/>
    </source>
</evidence>
<feature type="active site" description="Nucleophile" evidence="11">
    <location>
        <position position="172"/>
    </location>
</feature>
<dbReference type="PIRSF" id="PIRSF000164">
    <property type="entry name" value="DHO_oxidase"/>
    <property type="match status" value="1"/>
</dbReference>
<dbReference type="EMBL" id="WESC01000004">
    <property type="protein sequence ID" value="KAB7741255.1"/>
    <property type="molecule type" value="Genomic_DNA"/>
</dbReference>
<organism evidence="13 14">
    <name type="scientific">Parvibaculum sedimenti</name>
    <dbReference type="NCBI Taxonomy" id="2608632"/>
    <lineage>
        <taxon>Bacteria</taxon>
        <taxon>Pseudomonadati</taxon>
        <taxon>Pseudomonadota</taxon>
        <taxon>Alphaproteobacteria</taxon>
        <taxon>Hyphomicrobiales</taxon>
        <taxon>Parvibaculaceae</taxon>
        <taxon>Parvibaculum</taxon>
    </lineage>
</organism>
<keyword evidence="9 11" id="KW-0472">Membrane</keyword>
<feature type="binding site" evidence="11">
    <location>
        <begin position="236"/>
        <end position="237"/>
    </location>
    <ligand>
        <name>substrate</name>
    </ligand>
</feature>
<dbReference type="GO" id="GO:0006207">
    <property type="term" value="P:'de novo' pyrimidine nucleobase biosynthetic process"/>
    <property type="evidence" value="ECO:0007669"/>
    <property type="project" value="UniProtKB-UniRule"/>
</dbReference>
<evidence type="ECO:0000256" key="6">
    <source>
        <dbReference type="ARBA" id="ARBA00022643"/>
    </source>
</evidence>
<feature type="binding site" evidence="11">
    <location>
        <position position="287"/>
    </location>
    <ligand>
        <name>FMN</name>
        <dbReference type="ChEBI" id="CHEBI:58210"/>
    </ligand>
</feature>
<dbReference type="RefSeq" id="WP_152215226.1">
    <property type="nucleotide sequence ID" value="NZ_JBAQYD010000363.1"/>
</dbReference>
<dbReference type="InterPro" id="IPR013785">
    <property type="entry name" value="Aldolase_TIM"/>
</dbReference>
<dbReference type="NCBIfam" id="NF003652">
    <property type="entry name" value="PRK05286.2-5"/>
    <property type="match status" value="1"/>
</dbReference>
<feature type="binding site" evidence="11">
    <location>
        <position position="169"/>
    </location>
    <ligand>
        <name>substrate</name>
    </ligand>
</feature>
<dbReference type="Gene3D" id="3.20.20.70">
    <property type="entry name" value="Aldolase class I"/>
    <property type="match status" value="1"/>
</dbReference>
<comment type="caution">
    <text evidence="13">The sequence shown here is derived from an EMBL/GenBank/DDBJ whole genome shotgun (WGS) entry which is preliminary data.</text>
</comment>
<dbReference type="InterPro" id="IPR050074">
    <property type="entry name" value="DHO_dehydrogenase"/>
</dbReference>
<dbReference type="InterPro" id="IPR012135">
    <property type="entry name" value="Dihydroorotate_DH_1_2"/>
</dbReference>
<keyword evidence="6 11" id="KW-0288">FMN</keyword>
<dbReference type="InterPro" id="IPR005720">
    <property type="entry name" value="Dihydroorotate_DH_cat"/>
</dbReference>
<evidence type="ECO:0000256" key="8">
    <source>
        <dbReference type="ARBA" id="ARBA00023002"/>
    </source>
</evidence>
<dbReference type="PANTHER" id="PTHR48109:SF4">
    <property type="entry name" value="DIHYDROOROTATE DEHYDROGENASE (QUINONE), MITOCHONDRIAL"/>
    <property type="match status" value="1"/>
</dbReference>
<comment type="catalytic activity">
    <reaction evidence="10 11">
        <text>(S)-dihydroorotate + a quinone = orotate + a quinol</text>
        <dbReference type="Rhea" id="RHEA:30187"/>
        <dbReference type="ChEBI" id="CHEBI:24646"/>
        <dbReference type="ChEBI" id="CHEBI:30839"/>
        <dbReference type="ChEBI" id="CHEBI:30864"/>
        <dbReference type="ChEBI" id="CHEBI:132124"/>
        <dbReference type="EC" id="1.3.5.2"/>
    </reaction>
</comment>
<dbReference type="Proteomes" id="UP000468901">
    <property type="component" value="Unassembled WGS sequence"/>
</dbReference>
<dbReference type="GO" id="GO:0044205">
    <property type="term" value="P:'de novo' UMP biosynthetic process"/>
    <property type="evidence" value="ECO:0007669"/>
    <property type="project" value="UniProtKB-UniRule"/>
</dbReference>
<keyword evidence="7 11" id="KW-0665">Pyrimidine biosynthesis</keyword>
<protein>
    <recommendedName>
        <fullName evidence="11">Dihydroorotate dehydrogenase (quinone)</fullName>
        <ecNumber evidence="11">1.3.5.2</ecNumber>
    </recommendedName>
    <alternativeName>
        <fullName evidence="11">DHOdehase</fullName>
        <shortName evidence="11">DHOD</shortName>
        <shortName evidence="11">DHODase</shortName>
    </alternativeName>
    <alternativeName>
        <fullName evidence="11">Dihydroorotate oxidase</fullName>
    </alternativeName>
</protein>
<dbReference type="InterPro" id="IPR005719">
    <property type="entry name" value="Dihydroorotate_DH_2"/>
</dbReference>
<dbReference type="HAMAP" id="MF_00225">
    <property type="entry name" value="DHO_dh_type2"/>
    <property type="match status" value="1"/>
</dbReference>
<feature type="binding site" evidence="11">
    <location>
        <begin position="308"/>
        <end position="309"/>
    </location>
    <ligand>
        <name>FMN</name>
        <dbReference type="ChEBI" id="CHEBI:58210"/>
    </ligand>
</feature>
<feature type="binding site" evidence="11">
    <location>
        <position position="64"/>
    </location>
    <ligand>
        <name>substrate</name>
    </ligand>
</feature>
<feature type="binding site" evidence="11">
    <location>
        <position position="207"/>
    </location>
    <ligand>
        <name>FMN</name>
        <dbReference type="ChEBI" id="CHEBI:58210"/>
    </ligand>
</feature>
<comment type="pathway">
    <text evidence="3 11">Pyrimidine metabolism; UMP biosynthesis via de novo pathway; orotate from (S)-dihydroorotate (quinone route): step 1/1.</text>
</comment>
<evidence type="ECO:0000256" key="9">
    <source>
        <dbReference type="ARBA" id="ARBA00023136"/>
    </source>
</evidence>
<comment type="cofactor">
    <cofactor evidence="11">
        <name>FMN</name>
        <dbReference type="ChEBI" id="CHEBI:58210"/>
    </cofactor>
    <text evidence="11">Binds 1 FMN per subunit.</text>
</comment>
<dbReference type="InterPro" id="IPR001295">
    <property type="entry name" value="Dihydroorotate_DH_CS"/>
</dbReference>
<keyword evidence="14" id="KW-1185">Reference proteome</keyword>
<feature type="domain" description="Dihydroorotate dehydrogenase catalytic" evidence="12">
    <location>
        <begin position="44"/>
        <end position="328"/>
    </location>
</feature>
<dbReference type="PROSITE" id="PS00911">
    <property type="entry name" value="DHODEHASE_1"/>
    <property type="match status" value="1"/>
</dbReference>
<evidence type="ECO:0000256" key="4">
    <source>
        <dbReference type="ARBA" id="ARBA00005359"/>
    </source>
</evidence>
<evidence type="ECO:0000256" key="10">
    <source>
        <dbReference type="ARBA" id="ARBA00048639"/>
    </source>
</evidence>
<evidence type="ECO:0000313" key="13">
    <source>
        <dbReference type="EMBL" id="KAB7741255.1"/>
    </source>
</evidence>
<dbReference type="GO" id="GO:0005886">
    <property type="term" value="C:plasma membrane"/>
    <property type="evidence" value="ECO:0007669"/>
    <property type="project" value="UniProtKB-SubCell"/>
</dbReference>
<evidence type="ECO:0000256" key="5">
    <source>
        <dbReference type="ARBA" id="ARBA00022630"/>
    </source>
</evidence>
<evidence type="ECO:0000313" key="14">
    <source>
        <dbReference type="Proteomes" id="UP000468901"/>
    </source>
</evidence>
<dbReference type="EC" id="1.3.5.2" evidence="11"/>